<feature type="region of interest" description="Disordered" evidence="2">
    <location>
        <begin position="598"/>
        <end position="619"/>
    </location>
</feature>
<organism evidence="3 4">
    <name type="scientific">Naegleria fowleri</name>
    <name type="common">Brain eating amoeba</name>
    <dbReference type="NCBI Taxonomy" id="5763"/>
    <lineage>
        <taxon>Eukaryota</taxon>
        <taxon>Discoba</taxon>
        <taxon>Heterolobosea</taxon>
        <taxon>Tetramitia</taxon>
        <taxon>Eutetramitia</taxon>
        <taxon>Vahlkampfiidae</taxon>
        <taxon>Naegleria</taxon>
    </lineage>
</organism>
<evidence type="ECO:0000313" key="4">
    <source>
        <dbReference type="Proteomes" id="UP000444721"/>
    </source>
</evidence>
<evidence type="ECO:0000256" key="2">
    <source>
        <dbReference type="SAM" id="MobiDB-lite"/>
    </source>
</evidence>
<dbReference type="OrthoDB" id="5370059at2759"/>
<protein>
    <submittedName>
        <fullName evidence="3">Uncharacterized protein</fullName>
    </submittedName>
</protein>
<dbReference type="VEuPathDB" id="AmoebaDB:NF0004850"/>
<dbReference type="SUPFAM" id="SSF50985">
    <property type="entry name" value="RCC1/BLIP-II"/>
    <property type="match status" value="1"/>
</dbReference>
<sequence length="619" mass="69626">MMNTSLGGSSLAPPFHLIKRSSTRTLALISAEVPTQSNTSSALMANIPALVKASWGELGSSSNLMRNSLQQLQIPSSNKMQSTTTGTVSLNTAQPLSKSHSIITPSKTEVSHANTNSSSIKPVRRKESAKPVVPHLKIPEKYQNYAAFSQLKSPSKPTNSARVADLASDSVFVVITGDVVNEPKNQDQKNPVKKNYEIVQFDKSLQRIKQVIPCGSFSIFVAEARESEKVFIFYKENTLLHPTKKVENVHSNAFLYCGPNFHYQLREIHYKTLIRDQMLLEKNTIDPYVLQDTKSLELVDIYGTQSSFMLRMRNNLCLFVQFAEHADKIRFSFFEEYAGGNIEWIESSACSNTLVMYAHARGRTNYLLDYMVLEPEPHRRKLPLPDRVSQQDIRIIRVGLNRVMIVTQNNKLYIYRNEKKHPSVDSKEDHFELVDFKWPSPIKQVRCGGHHNLVLLQNGAIYAWGFNNLFQCGFFENIKNKIPSISITPFYIPKNIIPSEITDIQCSFLSSAIVTNNGVYIIGDLTAKANAYAKSNEDLRFLTLPFSKFNFLLNAASGGADHFVLFPHNENSEGSQGYFSKNLSELLYIEPSIIPSVTSRSNGSNDSSSFKYSSDLSTR</sequence>
<dbReference type="RefSeq" id="XP_044569151.1">
    <property type="nucleotide sequence ID" value="XM_044706666.1"/>
</dbReference>
<evidence type="ECO:0000256" key="1">
    <source>
        <dbReference type="PROSITE-ProRule" id="PRU00235"/>
    </source>
</evidence>
<dbReference type="InterPro" id="IPR000408">
    <property type="entry name" value="Reg_chr_condens"/>
</dbReference>
<evidence type="ECO:0000313" key="3">
    <source>
        <dbReference type="EMBL" id="KAF0984438.1"/>
    </source>
</evidence>
<dbReference type="GeneID" id="68107555"/>
<dbReference type="EMBL" id="VFQX01000002">
    <property type="protein sequence ID" value="KAF0984438.1"/>
    <property type="molecule type" value="Genomic_DNA"/>
</dbReference>
<dbReference type="Gene3D" id="2.130.10.30">
    <property type="entry name" value="Regulator of chromosome condensation 1/beta-lactamase-inhibitor protein II"/>
    <property type="match status" value="1"/>
</dbReference>
<dbReference type="VEuPathDB" id="AmoebaDB:NfTy_000430"/>
<dbReference type="Proteomes" id="UP000444721">
    <property type="component" value="Unassembled WGS sequence"/>
</dbReference>
<gene>
    <name evidence="3" type="ORF">FDP41_000337</name>
</gene>
<name>A0A6A5CGI6_NAEFO</name>
<proteinExistence type="predicted"/>
<dbReference type="AlphaFoldDB" id="A0A6A5CGI6"/>
<reference evidence="3 4" key="1">
    <citation type="journal article" date="2019" name="Sci. Rep.">
        <title>Nanopore sequencing improves the draft genome of the human pathogenic amoeba Naegleria fowleri.</title>
        <authorList>
            <person name="Liechti N."/>
            <person name="Schurch N."/>
            <person name="Bruggmann R."/>
            <person name="Wittwer M."/>
        </authorList>
    </citation>
    <scope>NUCLEOTIDE SEQUENCE [LARGE SCALE GENOMIC DNA]</scope>
    <source>
        <strain evidence="3 4">ATCC 30894</strain>
    </source>
</reference>
<dbReference type="Pfam" id="PF13540">
    <property type="entry name" value="RCC1_2"/>
    <property type="match status" value="1"/>
</dbReference>
<dbReference type="PROSITE" id="PS50012">
    <property type="entry name" value="RCC1_3"/>
    <property type="match status" value="1"/>
</dbReference>
<keyword evidence="4" id="KW-1185">Reference proteome</keyword>
<dbReference type="VEuPathDB" id="AmoebaDB:FDP41_000337"/>
<comment type="caution">
    <text evidence="3">The sequence shown here is derived from an EMBL/GenBank/DDBJ whole genome shotgun (WGS) entry which is preliminary data.</text>
</comment>
<accession>A0A6A5CGI6</accession>
<dbReference type="InterPro" id="IPR009091">
    <property type="entry name" value="RCC1/BLIP-II"/>
</dbReference>
<feature type="repeat" description="RCC1" evidence="1">
    <location>
        <begin position="459"/>
        <end position="517"/>
    </location>
</feature>
<feature type="compositionally biased region" description="Polar residues" evidence="2">
    <location>
        <begin position="107"/>
        <end position="120"/>
    </location>
</feature>
<feature type="region of interest" description="Disordered" evidence="2">
    <location>
        <begin position="107"/>
        <end position="131"/>
    </location>
</feature>